<reference evidence="3" key="1">
    <citation type="journal article" date="2014" name="Science">
        <title>Ancient hybridizations among the ancestral genomes of bread wheat.</title>
        <authorList>
            <consortium name="International Wheat Genome Sequencing Consortium,"/>
            <person name="Marcussen T."/>
            <person name="Sandve S.R."/>
            <person name="Heier L."/>
            <person name="Spannagl M."/>
            <person name="Pfeifer M."/>
            <person name="Jakobsen K.S."/>
            <person name="Wulff B.B."/>
            <person name="Steuernagel B."/>
            <person name="Mayer K.F."/>
            <person name="Olsen O.A."/>
        </authorList>
    </citation>
    <scope>NUCLEOTIDE SEQUENCE [LARGE SCALE GENOMIC DNA]</scope>
    <source>
        <strain evidence="3">cv. AL8/78</strain>
    </source>
</reference>
<dbReference type="Pfam" id="PF12056">
    <property type="entry name" value="DUF3537"/>
    <property type="match status" value="1"/>
</dbReference>
<evidence type="ECO:0000313" key="2">
    <source>
        <dbReference type="EnsemblPlants" id="AET7Gv20950800.7"/>
    </source>
</evidence>
<evidence type="ECO:0000313" key="3">
    <source>
        <dbReference type="Proteomes" id="UP000015105"/>
    </source>
</evidence>
<dbReference type="AlphaFoldDB" id="A0A453SID9"/>
<dbReference type="PANTHER" id="PTHR31963:SF16">
    <property type="entry name" value="OS06G0635200 PROTEIN"/>
    <property type="match status" value="1"/>
</dbReference>
<protein>
    <submittedName>
        <fullName evidence="2">Uncharacterized protein</fullName>
    </submittedName>
</protein>
<evidence type="ECO:0000256" key="1">
    <source>
        <dbReference type="SAM" id="MobiDB-lite"/>
    </source>
</evidence>
<dbReference type="InterPro" id="IPR021924">
    <property type="entry name" value="DUF3537"/>
</dbReference>
<feature type="region of interest" description="Disordered" evidence="1">
    <location>
        <begin position="1"/>
        <end position="77"/>
    </location>
</feature>
<organism evidence="2 3">
    <name type="scientific">Aegilops tauschii subsp. strangulata</name>
    <name type="common">Goatgrass</name>
    <dbReference type="NCBI Taxonomy" id="200361"/>
    <lineage>
        <taxon>Eukaryota</taxon>
        <taxon>Viridiplantae</taxon>
        <taxon>Streptophyta</taxon>
        <taxon>Embryophyta</taxon>
        <taxon>Tracheophyta</taxon>
        <taxon>Spermatophyta</taxon>
        <taxon>Magnoliopsida</taxon>
        <taxon>Liliopsida</taxon>
        <taxon>Poales</taxon>
        <taxon>Poaceae</taxon>
        <taxon>BOP clade</taxon>
        <taxon>Pooideae</taxon>
        <taxon>Triticodae</taxon>
        <taxon>Triticeae</taxon>
        <taxon>Triticinae</taxon>
        <taxon>Aegilops</taxon>
    </lineage>
</organism>
<reference evidence="2" key="3">
    <citation type="journal article" date="2017" name="Nature">
        <title>Genome sequence of the progenitor of the wheat D genome Aegilops tauschii.</title>
        <authorList>
            <person name="Luo M.C."/>
            <person name="Gu Y.Q."/>
            <person name="Puiu D."/>
            <person name="Wang H."/>
            <person name="Twardziok S.O."/>
            <person name="Deal K.R."/>
            <person name="Huo N."/>
            <person name="Zhu T."/>
            <person name="Wang L."/>
            <person name="Wang Y."/>
            <person name="McGuire P.E."/>
            <person name="Liu S."/>
            <person name="Long H."/>
            <person name="Ramasamy R.K."/>
            <person name="Rodriguez J.C."/>
            <person name="Van S.L."/>
            <person name="Yuan L."/>
            <person name="Wang Z."/>
            <person name="Xia Z."/>
            <person name="Xiao L."/>
            <person name="Anderson O.D."/>
            <person name="Ouyang S."/>
            <person name="Liang Y."/>
            <person name="Zimin A.V."/>
            <person name="Pertea G."/>
            <person name="Qi P."/>
            <person name="Bennetzen J.L."/>
            <person name="Dai X."/>
            <person name="Dawson M.W."/>
            <person name="Muller H.G."/>
            <person name="Kugler K."/>
            <person name="Rivarola-Duarte L."/>
            <person name="Spannagl M."/>
            <person name="Mayer K.F.X."/>
            <person name="Lu F.H."/>
            <person name="Bevan M.W."/>
            <person name="Leroy P."/>
            <person name="Li P."/>
            <person name="You F.M."/>
            <person name="Sun Q."/>
            <person name="Liu Z."/>
            <person name="Lyons E."/>
            <person name="Wicker T."/>
            <person name="Salzberg S.L."/>
            <person name="Devos K.M."/>
            <person name="Dvorak J."/>
        </authorList>
    </citation>
    <scope>NUCLEOTIDE SEQUENCE [LARGE SCALE GENOMIC DNA]</scope>
    <source>
        <strain evidence="2">cv. AL8/78</strain>
    </source>
</reference>
<feature type="compositionally biased region" description="Basic residues" evidence="1">
    <location>
        <begin position="53"/>
        <end position="70"/>
    </location>
</feature>
<accession>A0A453SID9</accession>
<dbReference type="Proteomes" id="UP000015105">
    <property type="component" value="Chromosome 7D"/>
</dbReference>
<dbReference type="Gramene" id="AET7Gv20950800.7">
    <property type="protein sequence ID" value="AET7Gv20950800.7"/>
    <property type="gene ID" value="AET7Gv20950800"/>
</dbReference>
<reference evidence="2" key="5">
    <citation type="journal article" date="2021" name="G3 (Bethesda)">
        <title>Aegilops tauschii genome assembly Aet v5.0 features greater sequence contiguity and improved annotation.</title>
        <authorList>
            <person name="Wang L."/>
            <person name="Zhu T."/>
            <person name="Rodriguez J.C."/>
            <person name="Deal K.R."/>
            <person name="Dubcovsky J."/>
            <person name="McGuire P.E."/>
            <person name="Lux T."/>
            <person name="Spannagl M."/>
            <person name="Mayer K.F.X."/>
            <person name="Baldrich P."/>
            <person name="Meyers B.C."/>
            <person name="Huo N."/>
            <person name="Gu Y.Q."/>
            <person name="Zhou H."/>
            <person name="Devos K.M."/>
            <person name="Bennetzen J.L."/>
            <person name="Unver T."/>
            <person name="Budak H."/>
            <person name="Gulick P.J."/>
            <person name="Galiba G."/>
            <person name="Kalapos B."/>
            <person name="Nelson D.R."/>
            <person name="Li P."/>
            <person name="You F.M."/>
            <person name="Luo M.C."/>
            <person name="Dvorak J."/>
        </authorList>
    </citation>
    <scope>NUCLEOTIDE SEQUENCE [LARGE SCALE GENOMIC DNA]</scope>
    <source>
        <strain evidence="2">cv. AL8/78</strain>
    </source>
</reference>
<feature type="compositionally biased region" description="Low complexity" evidence="1">
    <location>
        <begin position="41"/>
        <end position="52"/>
    </location>
</feature>
<name>A0A453SID9_AEGTS</name>
<keyword evidence="3" id="KW-1185">Reference proteome</keyword>
<proteinExistence type="predicted"/>
<sequence length="151" mass="16731">QTHGRRSRDGRRRCHPRAAGRGGAVSGGVVLRRHLGDPRRGGLLPRGPQLGPRGRRSLLLRQHGSRRRWPRSGTPDPASRFASVLLTTRHDTIDDLLHTGELALCSVVLMFRLIIILSSAAKITHQAQALTGQTTKWHACWLLHYRAGPGR</sequence>
<dbReference type="PANTHER" id="PTHR31963">
    <property type="entry name" value="RAS GUANINE NUCLEOTIDE EXCHANGE FACTOR K"/>
    <property type="match status" value="1"/>
</dbReference>
<dbReference type="EnsemblPlants" id="AET7Gv20950800.7">
    <property type="protein sequence ID" value="AET7Gv20950800.7"/>
    <property type="gene ID" value="AET7Gv20950800"/>
</dbReference>
<reference evidence="2" key="4">
    <citation type="submission" date="2019-03" db="UniProtKB">
        <authorList>
            <consortium name="EnsemblPlants"/>
        </authorList>
    </citation>
    <scope>IDENTIFICATION</scope>
</reference>
<feature type="compositionally biased region" description="Basic residues" evidence="1">
    <location>
        <begin position="1"/>
        <end position="18"/>
    </location>
</feature>
<reference evidence="3" key="2">
    <citation type="journal article" date="2017" name="Nat. Plants">
        <title>The Aegilops tauschii genome reveals multiple impacts of transposons.</title>
        <authorList>
            <person name="Zhao G."/>
            <person name="Zou C."/>
            <person name="Li K."/>
            <person name="Wang K."/>
            <person name="Li T."/>
            <person name="Gao L."/>
            <person name="Zhang X."/>
            <person name="Wang H."/>
            <person name="Yang Z."/>
            <person name="Liu X."/>
            <person name="Jiang W."/>
            <person name="Mao L."/>
            <person name="Kong X."/>
            <person name="Jiao Y."/>
            <person name="Jia J."/>
        </authorList>
    </citation>
    <scope>NUCLEOTIDE SEQUENCE [LARGE SCALE GENOMIC DNA]</scope>
    <source>
        <strain evidence="3">cv. AL8/78</strain>
    </source>
</reference>